<dbReference type="PANTHER" id="PTHR30069:SF46">
    <property type="entry name" value="OAR PROTEIN"/>
    <property type="match status" value="1"/>
</dbReference>
<dbReference type="InterPro" id="IPR057601">
    <property type="entry name" value="Oar-like_b-barrel"/>
</dbReference>
<feature type="domain" description="TonB-dependent transporter Oar-like beta-barrel" evidence="10">
    <location>
        <begin position="582"/>
        <end position="881"/>
    </location>
</feature>
<evidence type="ECO:0000259" key="9">
    <source>
        <dbReference type="Pfam" id="PF07715"/>
    </source>
</evidence>
<name>A0A9W6MM75_9PROT</name>
<evidence type="ECO:0000256" key="4">
    <source>
        <dbReference type="ARBA" id="ARBA00022692"/>
    </source>
</evidence>
<keyword evidence="8" id="KW-0732">Signal</keyword>
<reference evidence="11" key="2">
    <citation type="submission" date="2023-01" db="EMBL/GenBank/DDBJ databases">
        <authorList>
            <person name="Sun Q."/>
            <person name="Evtushenko L."/>
        </authorList>
    </citation>
    <scope>NUCLEOTIDE SEQUENCE</scope>
    <source>
        <strain evidence="11">VKM B-1513</strain>
    </source>
</reference>
<evidence type="ECO:0000256" key="5">
    <source>
        <dbReference type="ARBA" id="ARBA00023136"/>
    </source>
</evidence>
<dbReference type="Pfam" id="PF07715">
    <property type="entry name" value="Plug"/>
    <property type="match status" value="1"/>
</dbReference>
<evidence type="ECO:0000313" key="12">
    <source>
        <dbReference type="Proteomes" id="UP001143486"/>
    </source>
</evidence>
<keyword evidence="3 7" id="KW-1134">Transmembrane beta strand</keyword>
<comment type="subcellular location">
    <subcellularLocation>
        <location evidence="1 7">Cell outer membrane</location>
        <topology evidence="1 7">Multi-pass membrane protein</topology>
    </subcellularLocation>
</comment>
<dbReference type="PROSITE" id="PS52016">
    <property type="entry name" value="TONB_DEPENDENT_REC_3"/>
    <property type="match status" value="1"/>
</dbReference>
<keyword evidence="4 7" id="KW-0812">Transmembrane</keyword>
<keyword evidence="5 7" id="KW-0472">Membrane</keyword>
<evidence type="ECO:0000259" key="10">
    <source>
        <dbReference type="Pfam" id="PF25183"/>
    </source>
</evidence>
<dbReference type="SUPFAM" id="SSF49464">
    <property type="entry name" value="Carboxypeptidase regulatory domain-like"/>
    <property type="match status" value="1"/>
</dbReference>
<dbReference type="Gene3D" id="2.60.40.1120">
    <property type="entry name" value="Carboxypeptidase-like, regulatory domain"/>
    <property type="match status" value="1"/>
</dbReference>
<comment type="similarity">
    <text evidence="7">Belongs to the TonB-dependent receptor family.</text>
</comment>
<dbReference type="SUPFAM" id="SSF56935">
    <property type="entry name" value="Porins"/>
    <property type="match status" value="1"/>
</dbReference>
<accession>A0A9W6MM75</accession>
<dbReference type="PANTHER" id="PTHR30069">
    <property type="entry name" value="TONB-DEPENDENT OUTER MEMBRANE RECEPTOR"/>
    <property type="match status" value="1"/>
</dbReference>
<dbReference type="InterPro" id="IPR037066">
    <property type="entry name" value="Plug_dom_sf"/>
</dbReference>
<dbReference type="GO" id="GO:0015344">
    <property type="term" value="F:siderophore uptake transmembrane transporter activity"/>
    <property type="evidence" value="ECO:0007669"/>
    <property type="project" value="TreeGrafter"/>
</dbReference>
<evidence type="ECO:0000256" key="6">
    <source>
        <dbReference type="ARBA" id="ARBA00023237"/>
    </source>
</evidence>
<dbReference type="InterPro" id="IPR008969">
    <property type="entry name" value="CarboxyPept-like_regulatory"/>
</dbReference>
<feature type="domain" description="TonB-dependent transporter Oar-like beta-barrel" evidence="10">
    <location>
        <begin position="340"/>
        <end position="569"/>
    </location>
</feature>
<feature type="chain" id="PRO_5040861768" evidence="8">
    <location>
        <begin position="25"/>
        <end position="1010"/>
    </location>
</feature>
<proteinExistence type="inferred from homology"/>
<dbReference type="GO" id="GO:0044718">
    <property type="term" value="P:siderophore transmembrane transport"/>
    <property type="evidence" value="ECO:0007669"/>
    <property type="project" value="TreeGrafter"/>
</dbReference>
<evidence type="ECO:0000256" key="8">
    <source>
        <dbReference type="SAM" id="SignalP"/>
    </source>
</evidence>
<evidence type="ECO:0000256" key="2">
    <source>
        <dbReference type="ARBA" id="ARBA00022448"/>
    </source>
</evidence>
<evidence type="ECO:0000256" key="7">
    <source>
        <dbReference type="PROSITE-ProRule" id="PRU01360"/>
    </source>
</evidence>
<evidence type="ECO:0000256" key="1">
    <source>
        <dbReference type="ARBA" id="ARBA00004571"/>
    </source>
</evidence>
<dbReference type="GO" id="GO:0009279">
    <property type="term" value="C:cell outer membrane"/>
    <property type="evidence" value="ECO:0007669"/>
    <property type="project" value="UniProtKB-SubCell"/>
</dbReference>
<evidence type="ECO:0000256" key="3">
    <source>
        <dbReference type="ARBA" id="ARBA00022452"/>
    </source>
</evidence>
<dbReference type="Proteomes" id="UP001143486">
    <property type="component" value="Unassembled WGS sequence"/>
</dbReference>
<reference evidence="11" key="1">
    <citation type="journal article" date="2014" name="Int. J. Syst. Evol. Microbiol.">
        <title>Complete genome sequence of Corynebacterium casei LMG S-19264T (=DSM 44701T), isolated from a smear-ripened cheese.</title>
        <authorList>
            <consortium name="US DOE Joint Genome Institute (JGI-PGF)"/>
            <person name="Walter F."/>
            <person name="Albersmeier A."/>
            <person name="Kalinowski J."/>
            <person name="Ruckert C."/>
        </authorList>
    </citation>
    <scope>NUCLEOTIDE SEQUENCE</scope>
    <source>
        <strain evidence="11">VKM B-1513</strain>
    </source>
</reference>
<feature type="signal peptide" evidence="8">
    <location>
        <begin position="1"/>
        <end position="24"/>
    </location>
</feature>
<protein>
    <submittedName>
        <fullName evidence="11">Membrane protein</fullName>
    </submittedName>
</protein>
<dbReference type="Pfam" id="PF13620">
    <property type="entry name" value="CarboxypepD_reg"/>
    <property type="match status" value="1"/>
</dbReference>
<dbReference type="InterPro" id="IPR036942">
    <property type="entry name" value="Beta-barrel_TonB_sf"/>
</dbReference>
<keyword evidence="2 7" id="KW-0813">Transport</keyword>
<dbReference type="RefSeq" id="WP_271184935.1">
    <property type="nucleotide sequence ID" value="NZ_BSFE01000001.1"/>
</dbReference>
<organism evidence="11 12">
    <name type="scientific">Maricaulis virginensis</name>
    <dbReference type="NCBI Taxonomy" id="144022"/>
    <lineage>
        <taxon>Bacteria</taxon>
        <taxon>Pseudomonadati</taxon>
        <taxon>Pseudomonadota</taxon>
        <taxon>Alphaproteobacteria</taxon>
        <taxon>Maricaulales</taxon>
        <taxon>Maricaulaceae</taxon>
        <taxon>Maricaulis</taxon>
    </lineage>
</organism>
<dbReference type="EMBL" id="BSFE01000001">
    <property type="protein sequence ID" value="GLK50534.1"/>
    <property type="molecule type" value="Genomic_DNA"/>
</dbReference>
<dbReference type="InterPro" id="IPR012910">
    <property type="entry name" value="Plug_dom"/>
</dbReference>
<keyword evidence="6 7" id="KW-0998">Cell outer membrane</keyword>
<dbReference type="Pfam" id="PF25183">
    <property type="entry name" value="OMP_b-brl_4"/>
    <property type="match status" value="2"/>
</dbReference>
<gene>
    <name evidence="11" type="ORF">GCM10017621_00420</name>
</gene>
<feature type="domain" description="TonB-dependent receptor plug" evidence="9">
    <location>
        <begin position="163"/>
        <end position="251"/>
    </location>
</feature>
<dbReference type="Gene3D" id="2.40.170.20">
    <property type="entry name" value="TonB-dependent receptor, beta-barrel domain"/>
    <property type="match status" value="1"/>
</dbReference>
<keyword evidence="12" id="KW-1185">Reference proteome</keyword>
<dbReference type="AlphaFoldDB" id="A0A9W6MM75"/>
<sequence length="1010" mass="109231">MQKFKRACLGSTAYALAIVMGAGAVVPMTASVASAQDYTSGGIIGTVTDESGNPVSGAQVTLTSQAQGFSRELSTGESGTFRATLLPQGVYHVTISAPGYADMADTVRIQVGGLASYTFTAVPTSETETIVVTGTAVRQMQFQQTTSGLNVDVEDLVAMLPVGRNIESVIELAPTVVSSDRDFRNPGGGGAGAAAVGGSSAAENAFYINGLNITNFDTYLGGATVPFDFYQTVEVKSGGYPAEFGRATGGVVNAVTKSGTNEFEFGIHGNWSPDALQSDSPDTYRFRNQLAESESMDLILEAGGPIIQDRLFFYGLYQARDTRSESASILNGSYSVLESDDPFFGIKLDGYLTDDHHFEVTYFDTMRESFLTSYSFDGVDEIGTVPVGSTVYENGGPSYVAKYTGNISDAFTISAAYGVSEDRQSTLASDPDTSFVVDQRSGTAMRVGPQTTRNNDFNETRREFYRIDGDVFFDFMGEHHVRLGYEVEQLSLTHLLARTGGADWAAFTVSASTEDRYGLPAGSEIIRGTTGRFGGSVEGENSAFYIQDSWDVSDRLNLQLGLRNDHFQMQNLIGEVPVDLDNNWGARLGFNYDVFGDSGTRLYGSYGRYFIPPALNMSFRGADLYVAEYFELVSLDTTTGAFVLGDVRDSSNSNIESIGASACPAGAISPVGTVACLVFGNGTQEPAISKTSQDLRATYEDEFVLGIEHALNDDWTLGARAVWRVLGDVSEDVAIDDALVAYCEENGIAGCADIWFGDYQYVIMNPGEAIDVYTRDPLPGETSIRQIHLTEEQLNLPVAERDYAALELTFERAFDGVWGLRGSYVWSSSFGNYEGTVLSDNGQTDAGTTILYDHPGLTDNAHGFLPNHRRHQFKLWGSYQITDDLLLGGNLAVTSPRLYGCRGVHPTDAAAAAYGASSWFCQGQPSRRGSEFESDWETRLDLSARYAVPMGDNRGDLILRADVFNVLGLEAGVDYDENGDTSAGTPNPNYGAVRRYQAPRSVRIGFDWTF</sequence>
<dbReference type="Gene3D" id="2.170.130.10">
    <property type="entry name" value="TonB-dependent receptor, plug domain"/>
    <property type="match status" value="1"/>
</dbReference>
<evidence type="ECO:0000313" key="11">
    <source>
        <dbReference type="EMBL" id="GLK50534.1"/>
    </source>
</evidence>
<dbReference type="InterPro" id="IPR039426">
    <property type="entry name" value="TonB-dep_rcpt-like"/>
</dbReference>
<comment type="caution">
    <text evidence="11">The sequence shown here is derived from an EMBL/GenBank/DDBJ whole genome shotgun (WGS) entry which is preliminary data.</text>
</comment>